<dbReference type="Gene3D" id="1.10.1040.10">
    <property type="entry name" value="N-(1-d-carboxylethyl)-l-norvaline Dehydrogenase, domain 2"/>
    <property type="match status" value="1"/>
</dbReference>
<evidence type="ECO:0000256" key="3">
    <source>
        <dbReference type="ARBA" id="ARBA00048615"/>
    </source>
</evidence>
<dbReference type="GO" id="GO:0019592">
    <property type="term" value="P:mannitol catabolic process"/>
    <property type="evidence" value="ECO:0007669"/>
    <property type="project" value="TreeGrafter"/>
</dbReference>
<dbReference type="Gene3D" id="3.40.50.720">
    <property type="entry name" value="NAD(P)-binding Rossmann-like Domain"/>
    <property type="match status" value="1"/>
</dbReference>
<feature type="domain" description="Mannitol dehydrogenase N-terminal" evidence="4">
    <location>
        <begin position="27"/>
        <end position="269"/>
    </location>
</feature>
<dbReference type="InterPro" id="IPR036291">
    <property type="entry name" value="NAD(P)-bd_dom_sf"/>
</dbReference>
<gene>
    <name evidence="6" type="ORF">GT003_01445</name>
</gene>
<dbReference type="Pfam" id="PF01232">
    <property type="entry name" value="Mannitol_dh"/>
    <property type="match status" value="1"/>
</dbReference>
<evidence type="ECO:0000256" key="1">
    <source>
        <dbReference type="ARBA" id="ARBA00023002"/>
    </source>
</evidence>
<dbReference type="EC" id="1.1.1.58" evidence="6"/>
<dbReference type="InterPro" id="IPR013131">
    <property type="entry name" value="Mannitol_DH_N"/>
</dbReference>
<dbReference type="PANTHER" id="PTHR30524">
    <property type="entry name" value="MANNITOL-1-PHOSPHATE 5-DEHYDROGENASE"/>
    <property type="match status" value="1"/>
</dbReference>
<dbReference type="RefSeq" id="WP_161693661.1">
    <property type="nucleotide sequence ID" value="NZ_JAAAMU010000001.1"/>
</dbReference>
<keyword evidence="7" id="KW-1185">Reference proteome</keyword>
<dbReference type="OrthoDB" id="9768714at2"/>
<dbReference type="Proteomes" id="UP000558113">
    <property type="component" value="Unassembled WGS sequence"/>
</dbReference>
<evidence type="ECO:0000256" key="2">
    <source>
        <dbReference type="ARBA" id="ARBA00023027"/>
    </source>
</evidence>
<reference evidence="6 7" key="1">
    <citation type="submission" date="2020-01" db="EMBL/GenBank/DDBJ databases">
        <title>Paenibacillus soybeanensis sp. nov. isolated from the nodules of soybean (Glycine max(L.) Merr).</title>
        <authorList>
            <person name="Wang H."/>
        </authorList>
    </citation>
    <scope>NUCLEOTIDE SEQUENCE [LARGE SCALE GENOMIC DNA]</scope>
    <source>
        <strain evidence="6 7">DSM 23054</strain>
    </source>
</reference>
<keyword evidence="2" id="KW-0520">NAD</keyword>
<dbReference type="NCBIfam" id="NF002969">
    <property type="entry name" value="PRK03643.1"/>
    <property type="match status" value="1"/>
</dbReference>
<organism evidence="6 7">
    <name type="scientific">Paenibacillus sacheonensis</name>
    <dbReference type="NCBI Taxonomy" id="742054"/>
    <lineage>
        <taxon>Bacteria</taxon>
        <taxon>Bacillati</taxon>
        <taxon>Bacillota</taxon>
        <taxon>Bacilli</taxon>
        <taxon>Bacillales</taxon>
        <taxon>Paenibacillaceae</taxon>
        <taxon>Paenibacillus</taxon>
    </lineage>
</organism>
<comment type="caution">
    <text evidence="6">The sequence shown here is derived from an EMBL/GenBank/DDBJ whole genome shotgun (WGS) entry which is preliminary data.</text>
</comment>
<sequence>MRQLDRSLLNDSQRQALDAAQESPVTVLQVGEGNFLRGFFDWMIHRCREQGLFGGSIALTQPRPQGQAKIEKLAAQDGLYTLVTRGLESGEQVERKETVSVFSAVFDPYGDWQRLIALAESPSLRFVVSNTTEAGLVYKPEPLNEGEPIQSFPGKIAWLLYRRYAALGGAKASGLIFLPCELLERNGDELKRCVLQYCEQWSLPEAFKHWVLTSNRFLNSLVDRIVTGYPEDQAESWFAGWGYRDAMLNTAEPYHFWAIEAEPELDEELPLRRAGLNVQWVDDLGPYQLRKVRILNGAHTLMAPLALLHGFRIVRETMENPRFGRFVRDAVEQDIVPVVPLAAEELTAFAASVYERFLNPFIDHRLADIAMNSLSKFKARLLPTMSAYVDRGDDVPYRLVQAFAGLLRYCKVVREGDAFMGRTLAGAAYEVRDDAASLAAIAQAWSAEQPVEETAAALLALTDVWGKDLSAVTGLAKQVAASLSELEAGAVG</sequence>
<dbReference type="PANTHER" id="PTHR30524:SF0">
    <property type="entry name" value="ALTRONATE OXIDOREDUCTASE-RELATED"/>
    <property type="match status" value="1"/>
</dbReference>
<keyword evidence="1 6" id="KW-0560">Oxidoreductase</keyword>
<protein>
    <submittedName>
        <fullName evidence="6">Tagaturonate reductase</fullName>
        <ecNumber evidence="6">1.1.1.58</ecNumber>
    </submittedName>
</protein>
<evidence type="ECO:0000259" key="4">
    <source>
        <dbReference type="Pfam" id="PF01232"/>
    </source>
</evidence>
<name>A0A7X4YJR0_9BACL</name>
<evidence type="ECO:0000313" key="7">
    <source>
        <dbReference type="Proteomes" id="UP000558113"/>
    </source>
</evidence>
<dbReference type="SUPFAM" id="SSF51735">
    <property type="entry name" value="NAD(P)-binding Rossmann-fold domains"/>
    <property type="match status" value="1"/>
</dbReference>
<comment type="catalytic activity">
    <reaction evidence="3">
        <text>D-mannitol 1-phosphate + NAD(+) = beta-D-fructose 6-phosphate + NADH + H(+)</text>
        <dbReference type="Rhea" id="RHEA:19661"/>
        <dbReference type="ChEBI" id="CHEBI:15378"/>
        <dbReference type="ChEBI" id="CHEBI:57540"/>
        <dbReference type="ChEBI" id="CHEBI:57634"/>
        <dbReference type="ChEBI" id="CHEBI:57945"/>
        <dbReference type="ChEBI" id="CHEBI:61381"/>
        <dbReference type="EC" id="1.1.1.17"/>
    </reaction>
</comment>
<dbReference type="InterPro" id="IPR013328">
    <property type="entry name" value="6PGD_dom2"/>
</dbReference>
<dbReference type="InterPro" id="IPR013118">
    <property type="entry name" value="Mannitol_DH_C"/>
</dbReference>
<dbReference type="AlphaFoldDB" id="A0A7X4YJR0"/>
<accession>A0A7X4YJR0</accession>
<dbReference type="InterPro" id="IPR008927">
    <property type="entry name" value="6-PGluconate_DH-like_C_sf"/>
</dbReference>
<evidence type="ECO:0000259" key="5">
    <source>
        <dbReference type="Pfam" id="PF08125"/>
    </source>
</evidence>
<evidence type="ECO:0000313" key="6">
    <source>
        <dbReference type="EMBL" id="NBC67657.1"/>
    </source>
</evidence>
<dbReference type="GO" id="GO:0005829">
    <property type="term" value="C:cytosol"/>
    <property type="evidence" value="ECO:0007669"/>
    <property type="project" value="TreeGrafter"/>
</dbReference>
<dbReference type="EMBL" id="JAAAMU010000001">
    <property type="protein sequence ID" value="NBC67657.1"/>
    <property type="molecule type" value="Genomic_DNA"/>
</dbReference>
<dbReference type="GO" id="GO:0008926">
    <property type="term" value="F:mannitol-1-phosphate 5-dehydrogenase activity"/>
    <property type="evidence" value="ECO:0007669"/>
    <property type="project" value="UniProtKB-EC"/>
</dbReference>
<dbReference type="GO" id="GO:0009026">
    <property type="term" value="F:tagaturonate reductase activity"/>
    <property type="evidence" value="ECO:0007669"/>
    <property type="project" value="UniProtKB-EC"/>
</dbReference>
<proteinExistence type="predicted"/>
<dbReference type="Pfam" id="PF08125">
    <property type="entry name" value="Mannitol_dh_C"/>
    <property type="match status" value="1"/>
</dbReference>
<dbReference type="SUPFAM" id="SSF48179">
    <property type="entry name" value="6-phosphogluconate dehydrogenase C-terminal domain-like"/>
    <property type="match status" value="1"/>
</dbReference>
<feature type="domain" description="Mannitol dehydrogenase C-terminal" evidence="5">
    <location>
        <begin position="283"/>
        <end position="486"/>
    </location>
</feature>